<protein>
    <submittedName>
        <fullName evidence="2">Uncharacterized protein</fullName>
    </submittedName>
</protein>
<dbReference type="SUPFAM" id="SSF50370">
    <property type="entry name" value="Ricin B-like lectins"/>
    <property type="match status" value="1"/>
</dbReference>
<accession>A0ABX5XX49</accession>
<dbReference type="Proteomes" id="UP000318081">
    <property type="component" value="Chromosome"/>
</dbReference>
<evidence type="ECO:0000313" key="2">
    <source>
        <dbReference type="EMBL" id="QDV85881.1"/>
    </source>
</evidence>
<organism evidence="2 3">
    <name type="scientific">Stieleria magnilauensis</name>
    <dbReference type="NCBI Taxonomy" id="2527963"/>
    <lineage>
        <taxon>Bacteria</taxon>
        <taxon>Pseudomonadati</taxon>
        <taxon>Planctomycetota</taxon>
        <taxon>Planctomycetia</taxon>
        <taxon>Pirellulales</taxon>
        <taxon>Pirellulaceae</taxon>
        <taxon>Stieleria</taxon>
    </lineage>
</organism>
<keyword evidence="1" id="KW-0732">Signal</keyword>
<reference evidence="2 3" key="1">
    <citation type="submission" date="2019-02" db="EMBL/GenBank/DDBJ databases">
        <title>Deep-cultivation of Planctomycetes and their phenomic and genomic characterization uncovers novel biology.</title>
        <authorList>
            <person name="Wiegand S."/>
            <person name="Jogler M."/>
            <person name="Boedeker C."/>
            <person name="Pinto D."/>
            <person name="Vollmers J."/>
            <person name="Rivas-Marin E."/>
            <person name="Kohn T."/>
            <person name="Peeters S.H."/>
            <person name="Heuer A."/>
            <person name="Rast P."/>
            <person name="Oberbeckmann S."/>
            <person name="Bunk B."/>
            <person name="Jeske O."/>
            <person name="Meyerdierks A."/>
            <person name="Storesund J.E."/>
            <person name="Kallscheuer N."/>
            <person name="Luecker S."/>
            <person name="Lage O.M."/>
            <person name="Pohl T."/>
            <person name="Merkel B.J."/>
            <person name="Hornburger P."/>
            <person name="Mueller R.-W."/>
            <person name="Bruemmer F."/>
            <person name="Labrenz M."/>
            <person name="Spormann A.M."/>
            <person name="Op den Camp H."/>
            <person name="Overmann J."/>
            <person name="Amann R."/>
            <person name="Jetten M.S.M."/>
            <person name="Mascher T."/>
            <person name="Medema M.H."/>
            <person name="Devos D.P."/>
            <person name="Kaster A.-K."/>
            <person name="Ovreas L."/>
            <person name="Rohde M."/>
            <person name="Galperin M.Y."/>
            <person name="Jogler C."/>
        </authorList>
    </citation>
    <scope>NUCLEOTIDE SEQUENCE [LARGE SCALE GENOMIC DNA]</scope>
    <source>
        <strain evidence="2 3">TBK1r</strain>
    </source>
</reference>
<gene>
    <name evidence="2" type="ORF">TBK1r_48980</name>
</gene>
<feature type="signal peptide" evidence="1">
    <location>
        <begin position="1"/>
        <end position="20"/>
    </location>
</feature>
<name>A0ABX5XX49_9BACT</name>
<feature type="chain" id="PRO_5045580071" evidence="1">
    <location>
        <begin position="21"/>
        <end position="153"/>
    </location>
</feature>
<dbReference type="RefSeq" id="WP_145216225.1">
    <property type="nucleotide sequence ID" value="NZ_CP036432.1"/>
</dbReference>
<dbReference type="EMBL" id="CP036432">
    <property type="protein sequence ID" value="QDV85881.1"/>
    <property type="molecule type" value="Genomic_DNA"/>
</dbReference>
<sequence>MRKFKLSLLSVLVFTSLAYGQRPEETGPTEQTAPQKDVPSSVMIRLIDPLDEPEFYCLDVPGYGPGVQLDSPLTAHTLKAFGSADEMWVLNYPAAGQIYVPAYKRCIEAEHAKAGASLYLKQPGDSPLQRFTMTEKGTIVLADHTDLGFAAAL</sequence>
<evidence type="ECO:0000256" key="1">
    <source>
        <dbReference type="SAM" id="SignalP"/>
    </source>
</evidence>
<keyword evidence="3" id="KW-1185">Reference proteome</keyword>
<proteinExistence type="predicted"/>
<dbReference type="Gene3D" id="2.80.10.50">
    <property type="match status" value="1"/>
</dbReference>
<evidence type="ECO:0000313" key="3">
    <source>
        <dbReference type="Proteomes" id="UP000318081"/>
    </source>
</evidence>
<dbReference type="InterPro" id="IPR035992">
    <property type="entry name" value="Ricin_B-like_lectins"/>
</dbReference>